<protein>
    <submittedName>
        <fullName evidence="6">Vacuolar transporter chaperone 4</fullName>
    </submittedName>
</protein>
<evidence type="ECO:0000259" key="5">
    <source>
        <dbReference type="Pfam" id="PF09359"/>
    </source>
</evidence>
<evidence type="ECO:0000256" key="1">
    <source>
        <dbReference type="ARBA" id="ARBA00004127"/>
    </source>
</evidence>
<keyword evidence="2" id="KW-0812">Transmembrane</keyword>
<comment type="subcellular location">
    <subcellularLocation>
        <location evidence="1">Endomembrane system</location>
        <topology evidence="1">Multi-pass membrane protein</topology>
    </subcellularLocation>
</comment>
<dbReference type="AlphaFoldDB" id="X6LZV4"/>
<dbReference type="InterPro" id="IPR042267">
    <property type="entry name" value="VTC_sf"/>
</dbReference>
<dbReference type="Proteomes" id="UP000023152">
    <property type="component" value="Unassembled WGS sequence"/>
</dbReference>
<dbReference type="Pfam" id="PF09359">
    <property type="entry name" value="VTC"/>
    <property type="match status" value="1"/>
</dbReference>
<dbReference type="GO" id="GO:0012505">
    <property type="term" value="C:endomembrane system"/>
    <property type="evidence" value="ECO:0007669"/>
    <property type="project" value="UniProtKB-SubCell"/>
</dbReference>
<proteinExistence type="predicted"/>
<feature type="non-terminal residue" evidence="6">
    <location>
        <position position="214"/>
    </location>
</feature>
<evidence type="ECO:0000313" key="7">
    <source>
        <dbReference type="Proteomes" id="UP000023152"/>
    </source>
</evidence>
<gene>
    <name evidence="6" type="ORF">RFI_30228</name>
</gene>
<dbReference type="PANTHER" id="PTHR46140">
    <property type="entry name" value="VACUOLAR TRANSPORTER CHAPERONE 1-RELATED"/>
    <property type="match status" value="1"/>
</dbReference>
<keyword evidence="7" id="KW-1185">Reference proteome</keyword>
<name>X6LZV4_RETFI</name>
<dbReference type="InterPro" id="IPR051572">
    <property type="entry name" value="VTC_Complex_Subunit"/>
</dbReference>
<organism evidence="6 7">
    <name type="scientific">Reticulomyxa filosa</name>
    <dbReference type="NCBI Taxonomy" id="46433"/>
    <lineage>
        <taxon>Eukaryota</taxon>
        <taxon>Sar</taxon>
        <taxon>Rhizaria</taxon>
        <taxon>Retaria</taxon>
        <taxon>Foraminifera</taxon>
        <taxon>Monothalamids</taxon>
        <taxon>Reticulomyxidae</taxon>
        <taxon>Reticulomyxa</taxon>
    </lineage>
</organism>
<evidence type="ECO:0000256" key="4">
    <source>
        <dbReference type="ARBA" id="ARBA00023136"/>
    </source>
</evidence>
<dbReference type="GO" id="GO:0006799">
    <property type="term" value="P:polyphosphate biosynthetic process"/>
    <property type="evidence" value="ECO:0007669"/>
    <property type="project" value="UniProtKB-ARBA"/>
</dbReference>
<feature type="domain" description="VTC" evidence="5">
    <location>
        <begin position="56"/>
        <end position="192"/>
    </location>
</feature>
<evidence type="ECO:0000256" key="3">
    <source>
        <dbReference type="ARBA" id="ARBA00022989"/>
    </source>
</evidence>
<keyword evidence="3" id="KW-1133">Transmembrane helix</keyword>
<sequence length="214" mass="25025">MTTSDKNVEKVSLLGDYHAQGQGNLSKQIAYSTFQEDTIPSAQSNLIEDEKDIFLRKTSKYWVKKRVAKQIPEWRYDNKVTKNLAESGNIIHSIYFDTNAFDLYDSRITQEASSMLFRYRWYVNEKPTRGYFEQKLRRSMWGAVIPIKRRFQLAPHLVVPYVHQGVDVTPQYNSLMQSIHKLHTNANTNTCKHIFFANLLVAIFIIKKKKGEKK</sequence>
<keyword evidence="4" id="KW-0472">Membrane</keyword>
<dbReference type="PANTHER" id="PTHR46140:SF1">
    <property type="entry name" value="VACUOLAR TRANSPORTER CHAPERONE COMPLEX SUBUNIT 4-RELATED"/>
    <property type="match status" value="1"/>
</dbReference>
<dbReference type="EMBL" id="ASPP01026432">
    <property type="protein sequence ID" value="ETO07164.1"/>
    <property type="molecule type" value="Genomic_DNA"/>
</dbReference>
<evidence type="ECO:0000313" key="6">
    <source>
        <dbReference type="EMBL" id="ETO07164.1"/>
    </source>
</evidence>
<dbReference type="InterPro" id="IPR018966">
    <property type="entry name" value="VTC_domain"/>
</dbReference>
<dbReference type="Gene3D" id="3.20.100.30">
    <property type="entry name" value="VTC, catalytic tunnel domain"/>
    <property type="match status" value="1"/>
</dbReference>
<comment type="caution">
    <text evidence="6">The sequence shown here is derived from an EMBL/GenBank/DDBJ whole genome shotgun (WGS) entry which is preliminary data.</text>
</comment>
<dbReference type="OrthoDB" id="6493944at2759"/>
<evidence type="ECO:0000256" key="2">
    <source>
        <dbReference type="ARBA" id="ARBA00022692"/>
    </source>
</evidence>
<reference evidence="6 7" key="1">
    <citation type="journal article" date="2013" name="Curr. Biol.">
        <title>The Genome of the Foraminiferan Reticulomyxa filosa.</title>
        <authorList>
            <person name="Glockner G."/>
            <person name="Hulsmann N."/>
            <person name="Schleicher M."/>
            <person name="Noegel A.A."/>
            <person name="Eichinger L."/>
            <person name="Gallinger C."/>
            <person name="Pawlowski J."/>
            <person name="Sierra R."/>
            <person name="Euteneuer U."/>
            <person name="Pillet L."/>
            <person name="Moustafa A."/>
            <person name="Platzer M."/>
            <person name="Groth M."/>
            <person name="Szafranski K."/>
            <person name="Schliwa M."/>
        </authorList>
    </citation>
    <scope>NUCLEOTIDE SEQUENCE [LARGE SCALE GENOMIC DNA]</scope>
</reference>
<accession>X6LZV4</accession>